<keyword evidence="1 6" id="KW-0808">Transferase</keyword>
<comment type="caution">
    <text evidence="7">The sequence shown here is derived from an EMBL/GenBank/DDBJ whole genome shotgun (WGS) entry which is preliminary data.</text>
</comment>
<comment type="function">
    <text evidence="6">Involved in the regulation of the intracellular balance of NAD and NADP, and is a key enzyme in the biosynthesis of NADP. Catalyzes specifically the phosphorylation on 2'-hydroxyl of the adenosine moiety of NAD to yield NADP.</text>
</comment>
<dbReference type="GO" id="GO:0016301">
    <property type="term" value="F:kinase activity"/>
    <property type="evidence" value="ECO:0007669"/>
    <property type="project" value="UniProtKB-KW"/>
</dbReference>
<sequence length="294" mass="32578">MQNLISNMRNFFVITNEHKDEGLNVTKEIQDYILKKGGTCSYFVSTKSNWNEENQEKKKVVPEHTECVIVLGGDGTLVRAARDLAGEGIPLIGVNLGTLGYLCELERKTVFDAIDRLFEDRYDIEHRMLLGGVGICGGKEQGETLALNDIVIHRAGMTQIMDLVVSVNGEYLNTYSADGIILSTPTGSTGYSMSAGGPIVDPKADLILITPVNSHDINSKSIVVGADAVVTVKVAQRRAERDEEAWINFDGDRIVHMHVGDELVVKKADKCTEIVRLNRVSFLQILRKKMQEYH</sequence>
<dbReference type="SUPFAM" id="SSF111331">
    <property type="entry name" value="NAD kinase/diacylglycerol kinase-like"/>
    <property type="match status" value="1"/>
</dbReference>
<comment type="subcellular location">
    <subcellularLocation>
        <location evidence="6">Cytoplasm</location>
    </subcellularLocation>
</comment>
<dbReference type="Gene3D" id="2.60.200.30">
    <property type="entry name" value="Probable inorganic polyphosphate/atp-NAD kinase, domain 2"/>
    <property type="match status" value="1"/>
</dbReference>
<comment type="caution">
    <text evidence="6">Lacks conserved residue(s) required for the propagation of feature annotation.</text>
</comment>
<dbReference type="PANTHER" id="PTHR20275">
    <property type="entry name" value="NAD KINASE"/>
    <property type="match status" value="1"/>
</dbReference>
<keyword evidence="6" id="KW-0547">Nucleotide-binding</keyword>
<dbReference type="RefSeq" id="WP_262590586.1">
    <property type="nucleotide sequence ID" value="NZ_JAOQJQ010000001.1"/>
</dbReference>
<protein>
    <recommendedName>
        <fullName evidence="6">NAD kinase</fullName>
        <ecNumber evidence="6">2.7.1.23</ecNumber>
    </recommendedName>
    <alternativeName>
        <fullName evidence="6">ATP-dependent NAD kinase</fullName>
    </alternativeName>
</protein>
<evidence type="ECO:0000256" key="6">
    <source>
        <dbReference type="HAMAP-Rule" id="MF_00361"/>
    </source>
</evidence>
<keyword evidence="6" id="KW-0963">Cytoplasm</keyword>
<gene>
    <name evidence="6" type="primary">nadK</name>
    <name evidence="7" type="ORF">OCV88_01485</name>
</gene>
<keyword evidence="8" id="KW-1185">Reference proteome</keyword>
<evidence type="ECO:0000313" key="7">
    <source>
        <dbReference type="EMBL" id="MCU6761006.1"/>
    </source>
</evidence>
<dbReference type="EMBL" id="JAOQJQ010000001">
    <property type="protein sequence ID" value="MCU6761006.1"/>
    <property type="molecule type" value="Genomic_DNA"/>
</dbReference>
<feature type="binding site" evidence="6">
    <location>
        <begin position="74"/>
        <end position="75"/>
    </location>
    <ligand>
        <name>NAD(+)</name>
        <dbReference type="ChEBI" id="CHEBI:57540"/>
    </ligand>
</feature>
<organism evidence="7 8">
    <name type="scientific">Brotonthovivens ammoniilytica</name>
    <dbReference type="NCBI Taxonomy" id="2981725"/>
    <lineage>
        <taxon>Bacteria</taxon>
        <taxon>Bacillati</taxon>
        <taxon>Bacillota</taxon>
        <taxon>Clostridia</taxon>
        <taxon>Lachnospirales</taxon>
        <taxon>Lachnospiraceae</taxon>
        <taxon>Brotonthovivens</taxon>
    </lineage>
</organism>
<feature type="binding site" evidence="6">
    <location>
        <position position="178"/>
    </location>
    <ligand>
        <name>NAD(+)</name>
        <dbReference type="ChEBI" id="CHEBI:57540"/>
    </ligand>
</feature>
<reference evidence="7 8" key="1">
    <citation type="journal article" date="2021" name="ISME Commun">
        <title>Automated analysis of genomic sequences facilitates high-throughput and comprehensive description of bacteria.</title>
        <authorList>
            <person name="Hitch T.C.A."/>
        </authorList>
    </citation>
    <scope>NUCLEOTIDE SEQUENCE [LARGE SCALE GENOMIC DNA]</scope>
    <source>
        <strain evidence="7 8">Sanger_109</strain>
    </source>
</reference>
<feature type="binding site" evidence="6">
    <location>
        <begin position="189"/>
        <end position="194"/>
    </location>
    <ligand>
        <name>NAD(+)</name>
        <dbReference type="ChEBI" id="CHEBI:57540"/>
    </ligand>
</feature>
<dbReference type="Pfam" id="PF20143">
    <property type="entry name" value="NAD_kinase_C"/>
    <property type="match status" value="1"/>
</dbReference>
<evidence type="ECO:0000256" key="2">
    <source>
        <dbReference type="ARBA" id="ARBA00022777"/>
    </source>
</evidence>
<comment type="similarity">
    <text evidence="6">Belongs to the NAD kinase family.</text>
</comment>
<accession>A0ABT2TGJ3</accession>
<evidence type="ECO:0000313" key="8">
    <source>
        <dbReference type="Proteomes" id="UP001652442"/>
    </source>
</evidence>
<evidence type="ECO:0000256" key="5">
    <source>
        <dbReference type="ARBA" id="ARBA00047925"/>
    </source>
</evidence>
<dbReference type="InterPro" id="IPR017437">
    <property type="entry name" value="ATP-NAD_kinase_PpnK-typ_C"/>
</dbReference>
<feature type="active site" description="Proton acceptor" evidence="6">
    <location>
        <position position="74"/>
    </location>
</feature>
<keyword evidence="4 6" id="KW-0520">NAD</keyword>
<feature type="binding site" evidence="6">
    <location>
        <begin position="148"/>
        <end position="149"/>
    </location>
    <ligand>
        <name>NAD(+)</name>
        <dbReference type="ChEBI" id="CHEBI:57540"/>
    </ligand>
</feature>
<dbReference type="InterPro" id="IPR017438">
    <property type="entry name" value="ATP-NAD_kinase_N"/>
</dbReference>
<dbReference type="Proteomes" id="UP001652442">
    <property type="component" value="Unassembled WGS sequence"/>
</dbReference>
<feature type="binding site" evidence="6">
    <location>
        <position position="79"/>
    </location>
    <ligand>
        <name>NAD(+)</name>
        <dbReference type="ChEBI" id="CHEBI:57540"/>
    </ligand>
</feature>
<keyword evidence="2 6" id="KW-0418">Kinase</keyword>
<evidence type="ECO:0000256" key="1">
    <source>
        <dbReference type="ARBA" id="ARBA00022679"/>
    </source>
</evidence>
<comment type="catalytic activity">
    <reaction evidence="5 6">
        <text>NAD(+) + ATP = ADP + NADP(+) + H(+)</text>
        <dbReference type="Rhea" id="RHEA:18629"/>
        <dbReference type="ChEBI" id="CHEBI:15378"/>
        <dbReference type="ChEBI" id="CHEBI:30616"/>
        <dbReference type="ChEBI" id="CHEBI:57540"/>
        <dbReference type="ChEBI" id="CHEBI:58349"/>
        <dbReference type="ChEBI" id="CHEBI:456216"/>
        <dbReference type="EC" id="2.7.1.23"/>
    </reaction>
</comment>
<dbReference type="PANTHER" id="PTHR20275:SF0">
    <property type="entry name" value="NAD KINASE"/>
    <property type="match status" value="1"/>
</dbReference>
<dbReference type="HAMAP" id="MF_00361">
    <property type="entry name" value="NAD_kinase"/>
    <property type="match status" value="1"/>
</dbReference>
<proteinExistence type="inferred from homology"/>
<keyword evidence="3 6" id="KW-0521">NADP</keyword>
<comment type="cofactor">
    <cofactor evidence="6">
        <name>a divalent metal cation</name>
        <dbReference type="ChEBI" id="CHEBI:60240"/>
    </cofactor>
</comment>
<dbReference type="Gene3D" id="3.40.50.10330">
    <property type="entry name" value="Probable inorganic polyphosphate/atp-NAD kinase, domain 1"/>
    <property type="match status" value="1"/>
</dbReference>
<name>A0ABT2TGJ3_9FIRM</name>
<dbReference type="InterPro" id="IPR016064">
    <property type="entry name" value="NAD/diacylglycerol_kinase_sf"/>
</dbReference>
<keyword evidence="6" id="KW-0067">ATP-binding</keyword>
<dbReference type="Pfam" id="PF01513">
    <property type="entry name" value="NAD_kinase"/>
    <property type="match status" value="1"/>
</dbReference>
<evidence type="ECO:0000256" key="4">
    <source>
        <dbReference type="ARBA" id="ARBA00023027"/>
    </source>
</evidence>
<evidence type="ECO:0000256" key="3">
    <source>
        <dbReference type="ARBA" id="ARBA00022857"/>
    </source>
</evidence>
<dbReference type="EC" id="2.7.1.23" evidence="6"/>
<dbReference type="InterPro" id="IPR002504">
    <property type="entry name" value="NADK"/>
</dbReference>